<accession>A0ABS8UTN2</accession>
<protein>
    <submittedName>
        <fullName evidence="1">Uncharacterized protein</fullName>
    </submittedName>
</protein>
<evidence type="ECO:0000313" key="1">
    <source>
        <dbReference type="EMBL" id="MCD9637949.1"/>
    </source>
</evidence>
<dbReference type="EMBL" id="JACEIK010002586">
    <property type="protein sequence ID" value="MCD9637949.1"/>
    <property type="molecule type" value="Genomic_DNA"/>
</dbReference>
<proteinExistence type="predicted"/>
<name>A0ABS8UTN2_DATST</name>
<organism evidence="1 2">
    <name type="scientific">Datura stramonium</name>
    <name type="common">Jimsonweed</name>
    <name type="synonym">Common thornapple</name>
    <dbReference type="NCBI Taxonomy" id="4076"/>
    <lineage>
        <taxon>Eukaryota</taxon>
        <taxon>Viridiplantae</taxon>
        <taxon>Streptophyta</taxon>
        <taxon>Embryophyta</taxon>
        <taxon>Tracheophyta</taxon>
        <taxon>Spermatophyta</taxon>
        <taxon>Magnoliopsida</taxon>
        <taxon>eudicotyledons</taxon>
        <taxon>Gunneridae</taxon>
        <taxon>Pentapetalae</taxon>
        <taxon>asterids</taxon>
        <taxon>lamiids</taxon>
        <taxon>Solanales</taxon>
        <taxon>Solanaceae</taxon>
        <taxon>Solanoideae</taxon>
        <taxon>Datureae</taxon>
        <taxon>Datura</taxon>
    </lineage>
</organism>
<sequence>TSKSGWFVGILANHSYYTRSKGKATMVDKDTKISIIDQTKNPEEEDSRAHGEVLKLRQQLTELHRALVCGLSPPLFLMDNPDNPPNLWPFSKVQFSIFVNPLPEHAPGYTLYHLYPSTSIVCAPTPQHRINSY</sequence>
<feature type="non-terminal residue" evidence="1">
    <location>
        <position position="1"/>
    </location>
</feature>
<gene>
    <name evidence="1" type="ORF">HAX54_021505</name>
</gene>
<reference evidence="1 2" key="1">
    <citation type="journal article" date="2021" name="BMC Genomics">
        <title>Datura genome reveals duplications of psychoactive alkaloid biosynthetic genes and high mutation rate following tissue culture.</title>
        <authorList>
            <person name="Rajewski A."/>
            <person name="Carter-House D."/>
            <person name="Stajich J."/>
            <person name="Litt A."/>
        </authorList>
    </citation>
    <scope>NUCLEOTIDE SEQUENCE [LARGE SCALE GENOMIC DNA]</scope>
    <source>
        <strain evidence="1">AR-01</strain>
    </source>
</reference>
<dbReference type="Proteomes" id="UP000823775">
    <property type="component" value="Unassembled WGS sequence"/>
</dbReference>
<comment type="caution">
    <text evidence="1">The sequence shown here is derived from an EMBL/GenBank/DDBJ whole genome shotgun (WGS) entry which is preliminary data.</text>
</comment>
<keyword evidence="2" id="KW-1185">Reference proteome</keyword>
<evidence type="ECO:0000313" key="2">
    <source>
        <dbReference type="Proteomes" id="UP000823775"/>
    </source>
</evidence>